<dbReference type="EMBL" id="MSCN01000001">
    <property type="protein sequence ID" value="PQJ80606.1"/>
    <property type="molecule type" value="Genomic_DNA"/>
</dbReference>
<keyword evidence="2" id="KW-1185">Reference proteome</keyword>
<evidence type="ECO:0008006" key="3">
    <source>
        <dbReference type="Google" id="ProtNLM"/>
    </source>
</evidence>
<dbReference type="Pfam" id="PF13715">
    <property type="entry name" value="CarbopepD_reg_2"/>
    <property type="match status" value="1"/>
</dbReference>
<dbReference type="Proteomes" id="UP000238882">
    <property type="component" value="Unassembled WGS sequence"/>
</dbReference>
<reference evidence="1 2" key="1">
    <citation type="submission" date="2016-12" db="EMBL/GenBank/DDBJ databases">
        <title>Trade-off between light-utilization and light-protection in marine flavobacteria.</title>
        <authorList>
            <person name="Kumagai Y."/>
            <person name="Yoshizawa S."/>
            <person name="Kogure K."/>
            <person name="Iwasaki W."/>
        </authorList>
    </citation>
    <scope>NUCLEOTIDE SEQUENCE [LARGE SCALE GENOMIC DNA]</scope>
    <source>
        <strain evidence="1 2">NBRC 108759</strain>
    </source>
</reference>
<organism evidence="1 2">
    <name type="scientific">Polaribacter porphyrae</name>
    <dbReference type="NCBI Taxonomy" id="1137780"/>
    <lineage>
        <taxon>Bacteria</taxon>
        <taxon>Pseudomonadati</taxon>
        <taxon>Bacteroidota</taxon>
        <taxon>Flavobacteriia</taxon>
        <taxon>Flavobacteriales</taxon>
        <taxon>Flavobacteriaceae</taxon>
    </lineage>
</organism>
<dbReference type="Gene3D" id="2.60.40.1120">
    <property type="entry name" value="Carboxypeptidase-like, regulatory domain"/>
    <property type="match status" value="1"/>
</dbReference>
<accession>A0A2S7WT25</accession>
<dbReference type="RefSeq" id="WP_105017208.1">
    <property type="nucleotide sequence ID" value="NZ_MSCN01000001.1"/>
</dbReference>
<comment type="caution">
    <text evidence="1">The sequence shown here is derived from an EMBL/GenBank/DDBJ whole genome shotgun (WGS) entry which is preliminary data.</text>
</comment>
<dbReference type="AlphaFoldDB" id="A0A2S7WT25"/>
<protein>
    <recommendedName>
        <fullName evidence="3">TonB-dependent receptor</fullName>
    </recommendedName>
</protein>
<dbReference type="InterPro" id="IPR008969">
    <property type="entry name" value="CarboxyPept-like_regulatory"/>
</dbReference>
<dbReference type="SUPFAM" id="SSF56935">
    <property type="entry name" value="Porins"/>
    <property type="match status" value="1"/>
</dbReference>
<evidence type="ECO:0000313" key="1">
    <source>
        <dbReference type="EMBL" id="PQJ80606.1"/>
    </source>
</evidence>
<proteinExistence type="predicted"/>
<gene>
    <name evidence="1" type="ORF">BTO18_16115</name>
</gene>
<dbReference type="OrthoDB" id="603275at2"/>
<dbReference type="SUPFAM" id="SSF49464">
    <property type="entry name" value="Carboxypeptidase regulatory domain-like"/>
    <property type="match status" value="1"/>
</dbReference>
<sequence>MVFKKLTVFCFIFFTAILVAQKNTIIISGRVLDSLAQPIVKATLIAKSKQANVKTNYSITDVNGYYKLKLQKGVTYQLSISHLSYKTLQKEVTFLENDAHYSVVLKIKAESLDEVIINYKYKPIEKKKDTITYNLKAFTNGNEFKMKDVLEKLPGVKVENSTVKVQGKTVTKLLVEGKPFFDGSTKLAIENIPADVMDKIEIISNYKESELLRNLADNEDLALNVVLKEDKKNFMFGDIETGSGVALDEFYKLHPALFKYNPKSNFSFIADVNNFNDNSLSFSDLSRLVGNTSNLLRQGSSANSLLSLATGNEERFQSLTRFSAFNFQKEISDKFTISGYAVYSNNDIQNKANSLREYIVDDTSIEENREDFSNTANKSSMFTIKLDYDPSSNQKWLYNANYLTNSSLFDKESISTLEDANQFLTDTNGDNYNFSHNLEGYFRVSKKHTMGIAFYQNVIKSNSIDSWSSNNIFLDNFLPLQNTSSYQILQNNSIDAQQVSFLAKDYWLASRYFHLFYDVRYSKKNSTIRTNISQALPDETIVKFINFDNNNILKLSDVNFGIGIKSLIGKLEFTLEGRPHFYNFSRVQLDNATFFIEPKLTLSYKIDDDIELDFDYNYSNNFLNDLDYLENLKILSFNAVLQGNPNLVDERSHNFGIFYSNYKNVDDYFFSSSLDFSINNPVRNNGVFQDGINQLNAPVLLSLAEQSLSSFNEFGLVFNKSSLDFTFSFDWFKTNQVINNNVTQINSYEYYLKTKWLYKLSKASQLNLQYKYSGYDVVAEGDNNSSEHTFSLNFDTKLFKNVIFRTDFSTNFVTNFDEGTQNYTIQNLFLGYSKPNSPISYNINFKNIYNNGVIVRNTFGNNLFISNQVFTLPRVFLFELNYKF</sequence>
<name>A0A2S7WT25_9FLAO</name>
<evidence type="ECO:0000313" key="2">
    <source>
        <dbReference type="Proteomes" id="UP000238882"/>
    </source>
</evidence>